<evidence type="ECO:0000313" key="2">
    <source>
        <dbReference type="EMBL" id="KAK0173846.1"/>
    </source>
</evidence>
<feature type="transmembrane region" description="Helical" evidence="1">
    <location>
        <begin position="16"/>
        <end position="36"/>
    </location>
</feature>
<reference evidence="2" key="1">
    <citation type="journal article" date="2023" name="bioRxiv">
        <title>Scaffold-level genome assemblies of two parasitoid biocontrol wasps reveal the parthenogenesis mechanism and an associated novel virus.</title>
        <authorList>
            <person name="Inwood S."/>
            <person name="Skelly J."/>
            <person name="Guhlin J."/>
            <person name="Harrop T."/>
            <person name="Goldson S."/>
            <person name="Dearden P."/>
        </authorList>
    </citation>
    <scope>NUCLEOTIDE SEQUENCE</scope>
    <source>
        <strain evidence="2">Irish</strain>
        <tissue evidence="2">Whole body</tissue>
    </source>
</reference>
<protein>
    <submittedName>
        <fullName evidence="2">Uncharacterized protein</fullName>
    </submittedName>
</protein>
<keyword evidence="1" id="KW-1133">Transmembrane helix</keyword>
<evidence type="ECO:0000256" key="1">
    <source>
        <dbReference type="SAM" id="Phobius"/>
    </source>
</evidence>
<dbReference type="Proteomes" id="UP001168990">
    <property type="component" value="Unassembled WGS sequence"/>
</dbReference>
<keyword evidence="1" id="KW-0812">Transmembrane</keyword>
<sequence length="70" mass="8173">MKNLPEFRHILFGTPIGYFGMGIGIIAIGAAVRKYYWIPAMKRQKQETFEHANFLYEQMKLNNEDMSSET</sequence>
<accession>A0AA39KU93</accession>
<organism evidence="2 3">
    <name type="scientific">Microctonus aethiopoides</name>
    <dbReference type="NCBI Taxonomy" id="144406"/>
    <lineage>
        <taxon>Eukaryota</taxon>
        <taxon>Metazoa</taxon>
        <taxon>Ecdysozoa</taxon>
        <taxon>Arthropoda</taxon>
        <taxon>Hexapoda</taxon>
        <taxon>Insecta</taxon>
        <taxon>Pterygota</taxon>
        <taxon>Neoptera</taxon>
        <taxon>Endopterygota</taxon>
        <taxon>Hymenoptera</taxon>
        <taxon>Apocrita</taxon>
        <taxon>Ichneumonoidea</taxon>
        <taxon>Braconidae</taxon>
        <taxon>Euphorinae</taxon>
        <taxon>Microctonus</taxon>
    </lineage>
</organism>
<evidence type="ECO:0000313" key="3">
    <source>
        <dbReference type="Proteomes" id="UP001168990"/>
    </source>
</evidence>
<keyword evidence="1" id="KW-0472">Membrane</keyword>
<gene>
    <name evidence="2" type="ORF">PV328_006989</name>
</gene>
<dbReference type="AlphaFoldDB" id="A0AA39KU93"/>
<proteinExistence type="predicted"/>
<reference evidence="2" key="2">
    <citation type="submission" date="2023-03" db="EMBL/GenBank/DDBJ databases">
        <authorList>
            <person name="Inwood S.N."/>
            <person name="Skelly J.G."/>
            <person name="Guhlin J."/>
            <person name="Harrop T.W.R."/>
            <person name="Goldson S.G."/>
            <person name="Dearden P.K."/>
        </authorList>
    </citation>
    <scope>NUCLEOTIDE SEQUENCE</scope>
    <source>
        <strain evidence="2">Irish</strain>
        <tissue evidence="2">Whole body</tissue>
    </source>
</reference>
<comment type="caution">
    <text evidence="2">The sequence shown here is derived from an EMBL/GenBank/DDBJ whole genome shotgun (WGS) entry which is preliminary data.</text>
</comment>
<name>A0AA39KU93_9HYME</name>
<keyword evidence="3" id="KW-1185">Reference proteome</keyword>
<dbReference type="EMBL" id="JAQQBS010000002">
    <property type="protein sequence ID" value="KAK0173846.1"/>
    <property type="molecule type" value="Genomic_DNA"/>
</dbReference>